<dbReference type="Proteomes" id="UP000051530">
    <property type="component" value="Unassembled WGS sequence"/>
</dbReference>
<feature type="coiled-coil region" evidence="4">
    <location>
        <begin position="78"/>
        <end position="112"/>
    </location>
</feature>
<dbReference type="VEuPathDB" id="MicrosporidiaDB:M153_8140002498"/>
<feature type="domain" description="Mnd1 HTH" evidence="5">
    <location>
        <begin position="19"/>
        <end position="71"/>
    </location>
</feature>
<evidence type="ECO:0000256" key="4">
    <source>
        <dbReference type="SAM" id="Coils"/>
    </source>
</evidence>
<dbReference type="GO" id="GO:0005634">
    <property type="term" value="C:nucleus"/>
    <property type="evidence" value="ECO:0007669"/>
    <property type="project" value="UniProtKB-SubCell"/>
</dbReference>
<dbReference type="Pfam" id="PF03962">
    <property type="entry name" value="Mnd1"/>
    <property type="match status" value="1"/>
</dbReference>
<organism evidence="7 8">
    <name type="scientific">Pseudoloma neurophilia</name>
    <dbReference type="NCBI Taxonomy" id="146866"/>
    <lineage>
        <taxon>Eukaryota</taxon>
        <taxon>Fungi</taxon>
        <taxon>Fungi incertae sedis</taxon>
        <taxon>Microsporidia</taxon>
        <taxon>Pseudoloma</taxon>
    </lineage>
</organism>
<dbReference type="OrthoDB" id="273345at2759"/>
<dbReference type="AlphaFoldDB" id="A0A0R0LVX7"/>
<dbReference type="Pfam" id="PF18517">
    <property type="entry name" value="LZ3wCH"/>
    <property type="match status" value="1"/>
</dbReference>
<evidence type="ECO:0000313" key="7">
    <source>
        <dbReference type="EMBL" id="KRH93506.1"/>
    </source>
</evidence>
<evidence type="ECO:0000313" key="8">
    <source>
        <dbReference type="Proteomes" id="UP000051530"/>
    </source>
</evidence>
<feature type="domain" description="Leucine zipper with capping helix" evidence="6">
    <location>
        <begin position="138"/>
        <end position="189"/>
    </location>
</feature>
<dbReference type="InterPro" id="IPR040453">
    <property type="entry name" value="Mnd1_HTH"/>
</dbReference>
<comment type="subcellular location">
    <subcellularLocation>
        <location evidence="1">Nucleus</location>
    </subcellularLocation>
</comment>
<evidence type="ECO:0000259" key="5">
    <source>
        <dbReference type="Pfam" id="PF03962"/>
    </source>
</evidence>
<proteinExistence type="predicted"/>
<gene>
    <name evidence="7" type="ORF">M153_8140002498</name>
</gene>
<evidence type="ECO:0000256" key="3">
    <source>
        <dbReference type="ARBA" id="ARBA00023242"/>
    </source>
</evidence>
<protein>
    <submittedName>
        <fullName evidence="7">Mnd1, Protein involved in meiotic recombination/predicted coiled-coil protein</fullName>
    </submittedName>
</protein>
<name>A0A0R0LVX7_9MICR</name>
<keyword evidence="3" id="KW-0539">Nucleus</keyword>
<comment type="caution">
    <text evidence="7">The sequence shown here is derived from an EMBL/GenBank/DDBJ whole genome shotgun (WGS) entry which is preliminary data.</text>
</comment>
<evidence type="ECO:0000256" key="1">
    <source>
        <dbReference type="ARBA" id="ARBA00004123"/>
    </source>
</evidence>
<evidence type="ECO:0000259" key="6">
    <source>
        <dbReference type="Pfam" id="PF18517"/>
    </source>
</evidence>
<evidence type="ECO:0000256" key="2">
    <source>
        <dbReference type="ARBA" id="ARBA00023054"/>
    </source>
</evidence>
<accession>A0A0R0LVX7</accession>
<dbReference type="EMBL" id="LGUB01000312">
    <property type="protein sequence ID" value="KRH93506.1"/>
    <property type="molecule type" value="Genomic_DNA"/>
</dbReference>
<dbReference type="InterPro" id="IPR040661">
    <property type="entry name" value="LZ3wCH"/>
</dbReference>
<keyword evidence="8" id="KW-1185">Reference proteome</keyword>
<reference evidence="7 8" key="1">
    <citation type="submission" date="2015-07" db="EMBL/GenBank/DDBJ databases">
        <title>The genome of Pseudoloma neurophilia, a relevant intracellular parasite of the zebrafish.</title>
        <authorList>
            <person name="Ndikumana S."/>
            <person name="Pelin A."/>
            <person name="Sanders J."/>
            <person name="Corradi N."/>
        </authorList>
    </citation>
    <scope>NUCLEOTIDE SEQUENCE [LARGE SCALE GENOMIC DNA]</scope>
    <source>
        <strain evidence="7 8">MK1</strain>
    </source>
</reference>
<keyword evidence="2 4" id="KW-0175">Coiled coil</keyword>
<sequence>MAKQVSKEQKFEKLMSLFTPSEVFSLKELEKLGGKVGLRSNLIKDLITELVNDNKISCDKIGISLYYWRFPVTKDVELAKLEMENEKNKQELNNLQTKERSLNETRQSEKRDENIREFKDLTEKKSKYTLTFNYNDYKSLKTQSDEIKQAINEITDDIFILQGHVTSQFGMARSEFNSAFGIKDDMDTIE</sequence>